<evidence type="ECO:0000256" key="1">
    <source>
        <dbReference type="ARBA" id="ARBA00000077"/>
    </source>
</evidence>
<keyword evidence="5" id="KW-0479">Metal-binding</keyword>
<dbReference type="GO" id="GO:0046872">
    <property type="term" value="F:metal ion binding"/>
    <property type="evidence" value="ECO:0007669"/>
    <property type="project" value="UniProtKB-KW"/>
</dbReference>
<proteinExistence type="inferred from homology"/>
<evidence type="ECO:0000313" key="9">
    <source>
        <dbReference type="EMBL" id="PRM89429.1"/>
    </source>
</evidence>
<dbReference type="InterPro" id="IPR002156">
    <property type="entry name" value="RNaseH_domain"/>
</dbReference>
<comment type="similarity">
    <text evidence="2">Belongs to the RNase H family.</text>
</comment>
<evidence type="ECO:0000313" key="10">
    <source>
        <dbReference type="Proteomes" id="UP000238649"/>
    </source>
</evidence>
<keyword evidence="4" id="KW-0540">Nuclease</keyword>
<evidence type="ECO:0000256" key="7">
    <source>
        <dbReference type="ARBA" id="ARBA00022801"/>
    </source>
</evidence>
<protein>
    <recommendedName>
        <fullName evidence="3">ribonuclease H</fullName>
        <ecNumber evidence="3">3.1.26.4</ecNumber>
    </recommendedName>
</protein>
<keyword evidence="6" id="KW-0255">Endonuclease</keyword>
<comment type="caution">
    <text evidence="9">The sequence shown here is derived from an EMBL/GenBank/DDBJ whole genome shotgun (WGS) entry which is preliminary data.</text>
</comment>
<dbReference type="PANTHER" id="PTHR10642">
    <property type="entry name" value="RIBONUCLEASE H1"/>
    <property type="match status" value="1"/>
</dbReference>
<evidence type="ECO:0000259" key="8">
    <source>
        <dbReference type="PROSITE" id="PS50879"/>
    </source>
</evidence>
<dbReference type="PROSITE" id="PS50879">
    <property type="entry name" value="RNASE_H_1"/>
    <property type="match status" value="1"/>
</dbReference>
<gene>
    <name evidence="9" type="ORF">CJ671_07555</name>
</gene>
<evidence type="ECO:0000256" key="2">
    <source>
        <dbReference type="ARBA" id="ARBA00005300"/>
    </source>
</evidence>
<dbReference type="InterPro" id="IPR050092">
    <property type="entry name" value="RNase_H"/>
</dbReference>
<dbReference type="OrthoDB" id="7845843at2"/>
<dbReference type="RefSeq" id="WP_105912107.1">
    <property type="nucleotide sequence ID" value="NZ_NXGH01000021.1"/>
</dbReference>
<evidence type="ECO:0000256" key="5">
    <source>
        <dbReference type="ARBA" id="ARBA00022723"/>
    </source>
</evidence>
<dbReference type="Gene3D" id="3.30.420.10">
    <property type="entry name" value="Ribonuclease H-like superfamily/Ribonuclease H"/>
    <property type="match status" value="1"/>
</dbReference>
<dbReference type="InterPro" id="IPR012337">
    <property type="entry name" value="RNaseH-like_sf"/>
</dbReference>
<evidence type="ECO:0000256" key="6">
    <source>
        <dbReference type="ARBA" id="ARBA00022759"/>
    </source>
</evidence>
<comment type="catalytic activity">
    <reaction evidence="1">
        <text>Endonucleolytic cleavage to 5'-phosphomonoester.</text>
        <dbReference type="EC" id="3.1.26.4"/>
    </reaction>
</comment>
<feature type="domain" description="RNase H type-1" evidence="8">
    <location>
        <begin position="95"/>
        <end position="242"/>
    </location>
</feature>
<dbReference type="AlphaFoldDB" id="A0A2S9SSC2"/>
<dbReference type="CDD" id="cd09280">
    <property type="entry name" value="RNase_HI_eukaryote_like"/>
    <property type="match status" value="1"/>
</dbReference>
<accession>A0A2S9SSC2</accession>
<organism evidence="9 10">
    <name type="scientific">Aliarcobacter cryaerophilus</name>
    <dbReference type="NCBI Taxonomy" id="28198"/>
    <lineage>
        <taxon>Bacteria</taxon>
        <taxon>Pseudomonadati</taxon>
        <taxon>Campylobacterota</taxon>
        <taxon>Epsilonproteobacteria</taxon>
        <taxon>Campylobacterales</taxon>
        <taxon>Arcobacteraceae</taxon>
        <taxon>Aliarcobacter</taxon>
    </lineage>
</organism>
<dbReference type="Proteomes" id="UP000238649">
    <property type="component" value="Unassembled WGS sequence"/>
</dbReference>
<dbReference type="InterPro" id="IPR036397">
    <property type="entry name" value="RNaseH_sf"/>
</dbReference>
<dbReference type="GO" id="GO:0003676">
    <property type="term" value="F:nucleic acid binding"/>
    <property type="evidence" value="ECO:0007669"/>
    <property type="project" value="InterPro"/>
</dbReference>
<dbReference type="EMBL" id="NXGH01000021">
    <property type="protein sequence ID" value="PRM89429.1"/>
    <property type="molecule type" value="Genomic_DNA"/>
</dbReference>
<evidence type="ECO:0000256" key="4">
    <source>
        <dbReference type="ARBA" id="ARBA00022722"/>
    </source>
</evidence>
<dbReference type="Pfam" id="PF00075">
    <property type="entry name" value="RNase_H"/>
    <property type="match status" value="1"/>
</dbReference>
<dbReference type="GO" id="GO:0043137">
    <property type="term" value="P:DNA replication, removal of RNA primer"/>
    <property type="evidence" value="ECO:0007669"/>
    <property type="project" value="TreeGrafter"/>
</dbReference>
<dbReference type="PANTHER" id="PTHR10642:SF26">
    <property type="entry name" value="RIBONUCLEASE H1"/>
    <property type="match status" value="1"/>
</dbReference>
<sequence>MKIDKEFLNKIYYNGDLNKKQLDILKIDFSSEKNYENEILGKEISKNDSNLLMLLRGIDDLKSQEQIISNYHLVLEHNKIKANVYKNVDNNISISNNILKIYCDGACSGNPGNAGSGIAIYFDDKNPVLLYGDFIETGTNNIAELNALYKALQIADESKINSTISIFTDSKYAIDCISTWAYSWKKNAWSKKGGEIKNLPLIIKSHELFEKLKSKINLEYVKGHSGVEGNELADRMAINAIKQKSIEYKSFKYQNIEEVLKIK</sequence>
<name>A0A2S9SSC2_9BACT</name>
<dbReference type="SUPFAM" id="SSF53098">
    <property type="entry name" value="Ribonuclease H-like"/>
    <property type="match status" value="1"/>
</dbReference>
<evidence type="ECO:0000256" key="3">
    <source>
        <dbReference type="ARBA" id="ARBA00012180"/>
    </source>
</evidence>
<reference evidence="9 10" key="1">
    <citation type="submission" date="2017-09" db="EMBL/GenBank/DDBJ databases">
        <title>Reassesment of A. cryaerophilus.</title>
        <authorList>
            <person name="Perez-Cataluna A."/>
            <person name="Collado L."/>
            <person name="Salgado O."/>
            <person name="Lefinanco V."/>
            <person name="Figueras M.J."/>
        </authorList>
    </citation>
    <scope>NUCLEOTIDE SEQUENCE [LARGE SCALE GENOMIC DNA]</scope>
    <source>
        <strain evidence="9 10">LMG 9871</strain>
    </source>
</reference>
<keyword evidence="7" id="KW-0378">Hydrolase</keyword>
<dbReference type="EC" id="3.1.26.4" evidence="3"/>
<dbReference type="GO" id="GO:0004523">
    <property type="term" value="F:RNA-DNA hybrid ribonuclease activity"/>
    <property type="evidence" value="ECO:0007669"/>
    <property type="project" value="UniProtKB-EC"/>
</dbReference>